<organism evidence="2 3">
    <name type="scientific">Lacticaseibacillus pabuli</name>
    <dbReference type="NCBI Taxonomy" id="3025672"/>
    <lineage>
        <taxon>Bacteria</taxon>
        <taxon>Bacillati</taxon>
        <taxon>Bacillota</taxon>
        <taxon>Bacilli</taxon>
        <taxon>Lactobacillales</taxon>
        <taxon>Lactobacillaceae</taxon>
        <taxon>Lacticaseibacillus</taxon>
    </lineage>
</organism>
<gene>
    <name evidence="2" type="ORF">PQ472_07005</name>
</gene>
<dbReference type="Proteomes" id="UP001220377">
    <property type="component" value="Chromosome"/>
</dbReference>
<dbReference type="EMBL" id="CP117884">
    <property type="protein sequence ID" value="WDF81678.1"/>
    <property type="molecule type" value="Genomic_DNA"/>
</dbReference>
<evidence type="ECO:0000313" key="3">
    <source>
        <dbReference type="Proteomes" id="UP001220377"/>
    </source>
</evidence>
<protein>
    <recommendedName>
        <fullName evidence="4">DUF3397 domain-containing protein</fullName>
    </recommendedName>
</protein>
<proteinExistence type="predicted"/>
<evidence type="ECO:0000256" key="1">
    <source>
        <dbReference type="SAM" id="Phobius"/>
    </source>
</evidence>
<accession>A0ABY7WN99</accession>
<reference evidence="2 3" key="1">
    <citation type="submission" date="2023-02" db="EMBL/GenBank/DDBJ databases">
        <title>Genome sequence of Lacticaseibacillus sp. KACC 23028.</title>
        <authorList>
            <person name="Kim S."/>
            <person name="Heo J."/>
            <person name="Kwon S.-W."/>
        </authorList>
    </citation>
    <scope>NUCLEOTIDE SEQUENCE [LARGE SCALE GENOMIC DNA]</scope>
    <source>
        <strain evidence="2 3">KACC 23028</strain>
    </source>
</reference>
<feature type="transmembrane region" description="Helical" evidence="1">
    <location>
        <begin position="6"/>
        <end position="22"/>
    </location>
</feature>
<evidence type="ECO:0000313" key="2">
    <source>
        <dbReference type="EMBL" id="WDF81678.1"/>
    </source>
</evidence>
<feature type="transmembrane region" description="Helical" evidence="1">
    <location>
        <begin position="55"/>
        <end position="78"/>
    </location>
</feature>
<keyword evidence="1" id="KW-1133">Transmembrane helix</keyword>
<evidence type="ECO:0008006" key="4">
    <source>
        <dbReference type="Google" id="ProtNLM"/>
    </source>
</evidence>
<keyword evidence="1" id="KW-0812">Transmembrane</keyword>
<feature type="transmembrane region" description="Helical" evidence="1">
    <location>
        <begin position="90"/>
        <end position="107"/>
    </location>
</feature>
<feature type="transmembrane region" description="Helical" evidence="1">
    <location>
        <begin position="31"/>
        <end position="49"/>
    </location>
</feature>
<dbReference type="RefSeq" id="WP_274258618.1">
    <property type="nucleotide sequence ID" value="NZ_CP117884.1"/>
</dbReference>
<name>A0ABY7WN99_9LACO</name>
<keyword evidence="1" id="KW-0472">Membrane</keyword>
<sequence>MRAIGLILPPVYLVVALILFYIKSGAWWGKLPLELAGIVNFAAIWLLVGGTNPDYFFLCVALSCLIGLVWVAITILRVFDLLIKRFYRQYGLIIGAVSILWWGVAIVI</sequence>
<keyword evidence="3" id="KW-1185">Reference proteome</keyword>